<evidence type="ECO:0000313" key="1">
    <source>
        <dbReference type="EMBL" id="VUC20823.1"/>
    </source>
</evidence>
<evidence type="ECO:0000313" key="2">
    <source>
        <dbReference type="Proteomes" id="UP000766486"/>
    </source>
</evidence>
<proteinExistence type="predicted"/>
<organism evidence="1 2">
    <name type="scientific">Bionectria ochroleuca</name>
    <name type="common">Gliocladium roseum</name>
    <dbReference type="NCBI Taxonomy" id="29856"/>
    <lineage>
        <taxon>Eukaryota</taxon>
        <taxon>Fungi</taxon>
        <taxon>Dikarya</taxon>
        <taxon>Ascomycota</taxon>
        <taxon>Pezizomycotina</taxon>
        <taxon>Sordariomycetes</taxon>
        <taxon>Hypocreomycetidae</taxon>
        <taxon>Hypocreales</taxon>
        <taxon>Bionectriaceae</taxon>
        <taxon>Clonostachys</taxon>
    </lineage>
</organism>
<gene>
    <name evidence="1" type="ORF">CLO192961_LOCUS34509</name>
</gene>
<keyword evidence="2" id="KW-1185">Reference proteome</keyword>
<accession>A0ABY6TQB9</accession>
<comment type="caution">
    <text evidence="1">The sequence shown here is derived from an EMBL/GenBank/DDBJ whole genome shotgun (WGS) entry which is preliminary data.</text>
</comment>
<dbReference type="EMBL" id="CABFNS010000283">
    <property type="protein sequence ID" value="VUC20823.1"/>
    <property type="molecule type" value="Genomic_DNA"/>
</dbReference>
<reference evidence="1 2" key="1">
    <citation type="submission" date="2019-06" db="EMBL/GenBank/DDBJ databases">
        <authorList>
            <person name="Broberg M."/>
        </authorList>
    </citation>
    <scope>NUCLEOTIDE SEQUENCE [LARGE SCALE GENOMIC DNA]</scope>
</reference>
<name>A0ABY6TQB9_BIOOC</name>
<sequence length="61" mass="6558">MFLVGQVPQPSKITGGEQNLPVTISLMSAHGTDSNLTELVEDMARSSYFEKSVNVGKEAFA</sequence>
<protein>
    <submittedName>
        <fullName evidence="1">Uncharacterized protein</fullName>
    </submittedName>
</protein>
<dbReference type="Proteomes" id="UP000766486">
    <property type="component" value="Unassembled WGS sequence"/>
</dbReference>